<evidence type="ECO:0000256" key="1">
    <source>
        <dbReference type="SAM" id="SignalP"/>
    </source>
</evidence>
<accession>A0A5J4IWU6</accession>
<name>A0A5J4IWU6_9FLAO</name>
<protein>
    <submittedName>
        <fullName evidence="2">Uncharacterized protein</fullName>
    </submittedName>
</protein>
<dbReference type="EMBL" id="BKCG01000003">
    <property type="protein sequence ID" value="GER59386.1"/>
    <property type="molecule type" value="Genomic_DNA"/>
</dbReference>
<gene>
    <name evidence="2" type="ORF">ULMA_14940</name>
</gene>
<feature type="chain" id="PRO_5023814950" evidence="1">
    <location>
        <begin position="19"/>
        <end position="188"/>
    </location>
</feature>
<dbReference type="OrthoDB" id="1372254at2"/>
<reference evidence="2 3" key="1">
    <citation type="submission" date="2019-08" db="EMBL/GenBank/DDBJ databases">
        <title>Draft genome sequence of Ulvibacter marinus type strain NBRC 109484.</title>
        <authorList>
            <person name="Kawano K."/>
            <person name="Ushijima N."/>
            <person name="Kihara M."/>
            <person name="Itoh H."/>
        </authorList>
    </citation>
    <scope>NUCLEOTIDE SEQUENCE [LARGE SCALE GENOMIC DNA]</scope>
    <source>
        <strain evidence="2 3">NBRC 109484</strain>
    </source>
</reference>
<organism evidence="2 3">
    <name type="scientific">Patiriisocius marinus</name>
    <dbReference type="NCBI Taxonomy" id="1397112"/>
    <lineage>
        <taxon>Bacteria</taxon>
        <taxon>Pseudomonadati</taxon>
        <taxon>Bacteroidota</taxon>
        <taxon>Flavobacteriia</taxon>
        <taxon>Flavobacteriales</taxon>
        <taxon>Flavobacteriaceae</taxon>
        <taxon>Patiriisocius</taxon>
    </lineage>
</organism>
<evidence type="ECO:0000313" key="3">
    <source>
        <dbReference type="Proteomes" id="UP000326509"/>
    </source>
</evidence>
<dbReference type="AlphaFoldDB" id="A0A5J4IWU6"/>
<feature type="signal peptide" evidence="1">
    <location>
        <begin position="1"/>
        <end position="18"/>
    </location>
</feature>
<dbReference type="Proteomes" id="UP000326509">
    <property type="component" value="Unassembled WGS sequence"/>
</dbReference>
<keyword evidence="3" id="KW-1185">Reference proteome</keyword>
<keyword evidence="1" id="KW-0732">Signal</keyword>
<evidence type="ECO:0000313" key="2">
    <source>
        <dbReference type="EMBL" id="GER59386.1"/>
    </source>
</evidence>
<proteinExistence type="predicted"/>
<comment type="caution">
    <text evidence="2">The sequence shown here is derived from an EMBL/GenBank/DDBJ whole genome shotgun (WGS) entry which is preliminary data.</text>
</comment>
<sequence length="188" mass="21439">MRKIFTLLSLVFSIAAVAQNDCDYKINVDTDEEKFQLTQEILTEFIVGGNQTVFIYFSLMREENVKSVVLHLSLNAMQLPPKVCYNDKSRLSFALEDGSFVSVPYLGEVTCGRQTQGEETMSNSTSEASFYMDDFALEKLSSSPMKTLRITTMNQNYDVNLQDVISNEQITEPIYPKNYFINNLKCIE</sequence>
<dbReference type="RefSeq" id="WP_151673648.1">
    <property type="nucleotide sequence ID" value="NZ_BKCG01000003.1"/>
</dbReference>